<dbReference type="InterPro" id="IPR036259">
    <property type="entry name" value="MFS_trans_sf"/>
</dbReference>
<keyword evidence="4 5" id="KW-0472">Membrane</keyword>
<keyword evidence="9" id="KW-1185">Reference proteome</keyword>
<dbReference type="GO" id="GO:0022857">
    <property type="term" value="F:transmembrane transporter activity"/>
    <property type="evidence" value="ECO:0007669"/>
    <property type="project" value="InterPro"/>
</dbReference>
<keyword evidence="2 5" id="KW-0812">Transmembrane</keyword>
<evidence type="ECO:0000313" key="10">
    <source>
        <dbReference type="Proteomes" id="UP000181981"/>
    </source>
</evidence>
<evidence type="ECO:0000256" key="5">
    <source>
        <dbReference type="SAM" id="Phobius"/>
    </source>
</evidence>
<dbReference type="KEGG" id="dori:FH5T_20040"/>
<evidence type="ECO:0000256" key="1">
    <source>
        <dbReference type="ARBA" id="ARBA00004141"/>
    </source>
</evidence>
<dbReference type="AlphaFoldDB" id="X5DJ35"/>
<evidence type="ECO:0000256" key="3">
    <source>
        <dbReference type="ARBA" id="ARBA00022989"/>
    </source>
</evidence>
<organism evidence="8 10">
    <name type="scientific">Draconibacterium orientale</name>
    <dbReference type="NCBI Taxonomy" id="1168034"/>
    <lineage>
        <taxon>Bacteria</taxon>
        <taxon>Pseudomonadati</taxon>
        <taxon>Bacteroidota</taxon>
        <taxon>Bacteroidia</taxon>
        <taxon>Marinilabiliales</taxon>
        <taxon>Prolixibacteraceae</taxon>
        <taxon>Draconibacterium</taxon>
    </lineage>
</organism>
<dbReference type="EMBL" id="CP007451">
    <property type="protein sequence ID" value="AHW61134.1"/>
    <property type="molecule type" value="Genomic_DNA"/>
</dbReference>
<feature type="transmembrane region" description="Helical" evidence="5">
    <location>
        <begin position="365"/>
        <end position="385"/>
    </location>
</feature>
<dbReference type="InterPro" id="IPR020846">
    <property type="entry name" value="MFS_dom"/>
</dbReference>
<feature type="transmembrane region" description="Helical" evidence="5">
    <location>
        <begin position="37"/>
        <end position="59"/>
    </location>
</feature>
<dbReference type="InterPro" id="IPR005829">
    <property type="entry name" value="Sugar_transporter_CS"/>
</dbReference>
<dbReference type="OrthoDB" id="9816124at2"/>
<dbReference type="SUPFAM" id="SSF103473">
    <property type="entry name" value="MFS general substrate transporter"/>
    <property type="match status" value="1"/>
</dbReference>
<feature type="transmembrane region" description="Helical" evidence="5">
    <location>
        <begin position="246"/>
        <end position="266"/>
    </location>
</feature>
<dbReference type="STRING" id="1168034.FH5T_20040"/>
<reference evidence="7 9" key="1">
    <citation type="submission" date="2014-03" db="EMBL/GenBank/DDBJ databases">
        <title>Complete genome sequence of a deeply braunched marine Bacteroidia bacterium Draconibacterium orientale type strain FH5T.</title>
        <authorList>
            <person name="Li X."/>
            <person name="Wang X."/>
            <person name="Xie Z."/>
            <person name="Du Z."/>
            <person name="Chen G."/>
        </authorList>
    </citation>
    <scope>NUCLEOTIDE SEQUENCE [LARGE SCALE GENOMIC DNA]</scope>
    <source>
        <strain evidence="7 9">FH5</strain>
    </source>
</reference>
<comment type="subcellular location">
    <subcellularLocation>
        <location evidence="1">Membrane</location>
        <topology evidence="1">Multi-pass membrane protein</topology>
    </subcellularLocation>
</comment>
<gene>
    <name evidence="7" type="ORF">FH5T_20040</name>
    <name evidence="8" type="ORF">SAMN05444285_1119</name>
</gene>
<evidence type="ECO:0000256" key="4">
    <source>
        <dbReference type="ARBA" id="ARBA00023136"/>
    </source>
</evidence>
<dbReference type="PANTHER" id="PTHR23530">
    <property type="entry name" value="TRANSPORT PROTEIN-RELATED"/>
    <property type="match status" value="1"/>
</dbReference>
<dbReference type="Pfam" id="PF07690">
    <property type="entry name" value="MFS_1"/>
    <property type="match status" value="1"/>
</dbReference>
<feature type="transmembrane region" description="Helical" evidence="5">
    <location>
        <begin position="71"/>
        <end position="88"/>
    </location>
</feature>
<evidence type="ECO:0000313" key="9">
    <source>
        <dbReference type="Proteomes" id="UP000023772"/>
    </source>
</evidence>
<dbReference type="HOGENOM" id="CLU_046685_2_1_10"/>
<accession>X5DJ35</accession>
<dbReference type="InterPro" id="IPR011701">
    <property type="entry name" value="MFS"/>
</dbReference>
<evidence type="ECO:0000313" key="7">
    <source>
        <dbReference type="EMBL" id="AHW61134.1"/>
    </source>
</evidence>
<feature type="transmembrane region" description="Helical" evidence="5">
    <location>
        <begin position="94"/>
        <end position="118"/>
    </location>
</feature>
<protein>
    <submittedName>
        <fullName evidence="7">Major facilitator transporter</fullName>
    </submittedName>
    <submittedName>
        <fullName evidence="8">Predicted arabinose efflux permease, MFS family</fullName>
    </submittedName>
</protein>
<dbReference type="PROSITE" id="PS50850">
    <property type="entry name" value="MFS"/>
    <property type="match status" value="1"/>
</dbReference>
<sequence length="389" mass="43178">MANFSKNIPRLYLIKISKWFNMVMPIMLLFYKSNGLGSYELFVLKAIYSVAVVIMEIPSGWMADVWGRKKTLILGSILGSLGFLIYSFSYEFWAFAAAEIVLGIGLSFISGADSALLYDSLKADNKTDKYTREEGRITSAGNFAEAIAGVVSGLLVYFSLRTPFYFQFGVATLAIPAAFTLIEPKVHAVEHVHSIRKLIKNIKNSLVSNTNLRVAILLSALTGTATLTFAWLVQPFFVAIGLPEELFGIFWTALNLSVGISSVFAYKVELFLGKRRSVLAVIVLLSLGYFFAGISISYYGFVFLFLFYLVRGLATPIFKNYINLYTDSEVRATMLSVRNFIIRMAFAGIGPLLGWITDNVSLNKAFLLAGIIYIVAATAVSLPWLRTKR</sequence>
<dbReference type="InterPro" id="IPR053160">
    <property type="entry name" value="MFS_DHA3_Transporter"/>
</dbReference>
<proteinExistence type="predicted"/>
<feature type="transmembrane region" description="Helical" evidence="5">
    <location>
        <begin position="302"/>
        <end position="322"/>
    </location>
</feature>
<evidence type="ECO:0000259" key="6">
    <source>
        <dbReference type="PROSITE" id="PS50850"/>
    </source>
</evidence>
<feature type="transmembrane region" description="Helical" evidence="5">
    <location>
        <begin position="12"/>
        <end position="31"/>
    </location>
</feature>
<evidence type="ECO:0000313" key="8">
    <source>
        <dbReference type="EMBL" id="SET34362.1"/>
    </source>
</evidence>
<dbReference type="Gene3D" id="1.20.1250.20">
    <property type="entry name" value="MFS general substrate transporter like domains"/>
    <property type="match status" value="1"/>
</dbReference>
<dbReference type="EMBL" id="FOHT01000011">
    <property type="protein sequence ID" value="SET34362.1"/>
    <property type="molecule type" value="Genomic_DNA"/>
</dbReference>
<evidence type="ECO:0000256" key="2">
    <source>
        <dbReference type="ARBA" id="ARBA00022692"/>
    </source>
</evidence>
<feature type="transmembrane region" description="Helical" evidence="5">
    <location>
        <begin position="212"/>
        <end position="234"/>
    </location>
</feature>
<feature type="transmembrane region" description="Helical" evidence="5">
    <location>
        <begin position="278"/>
        <end position="296"/>
    </location>
</feature>
<feature type="domain" description="Major facilitator superfamily (MFS) profile" evidence="6">
    <location>
        <begin position="1"/>
        <end position="388"/>
    </location>
</feature>
<dbReference type="eggNOG" id="COG2814">
    <property type="taxonomic scope" value="Bacteria"/>
</dbReference>
<feature type="transmembrane region" description="Helical" evidence="5">
    <location>
        <begin position="139"/>
        <end position="158"/>
    </location>
</feature>
<dbReference type="Proteomes" id="UP000023772">
    <property type="component" value="Chromosome"/>
</dbReference>
<dbReference type="Proteomes" id="UP000181981">
    <property type="component" value="Unassembled WGS sequence"/>
</dbReference>
<dbReference type="GO" id="GO:0016020">
    <property type="term" value="C:membrane"/>
    <property type="evidence" value="ECO:0007669"/>
    <property type="project" value="UniProtKB-SubCell"/>
</dbReference>
<dbReference type="PROSITE" id="PS00216">
    <property type="entry name" value="SUGAR_TRANSPORT_1"/>
    <property type="match status" value="1"/>
</dbReference>
<dbReference type="PANTHER" id="PTHR23530:SF1">
    <property type="entry name" value="PERMEASE, MAJOR FACILITATOR SUPERFAMILY-RELATED"/>
    <property type="match status" value="1"/>
</dbReference>
<name>X5DJ35_9BACT</name>
<reference evidence="8 10" key="2">
    <citation type="submission" date="2016-10" db="EMBL/GenBank/DDBJ databases">
        <authorList>
            <person name="de Groot N.N."/>
        </authorList>
    </citation>
    <scope>NUCLEOTIDE SEQUENCE [LARGE SCALE GENOMIC DNA]</scope>
    <source>
        <strain evidence="8 10">DSM 25947</strain>
    </source>
</reference>
<dbReference type="RefSeq" id="WP_038562456.1">
    <property type="nucleotide sequence ID" value="NZ_FOHT01000011.1"/>
</dbReference>
<keyword evidence="3 5" id="KW-1133">Transmembrane helix</keyword>
<feature type="transmembrane region" description="Helical" evidence="5">
    <location>
        <begin position="164"/>
        <end position="182"/>
    </location>
</feature>
<feature type="transmembrane region" description="Helical" evidence="5">
    <location>
        <begin position="334"/>
        <end position="353"/>
    </location>
</feature>